<dbReference type="Proteomes" id="UP000003953">
    <property type="component" value="Unassembled WGS sequence"/>
</dbReference>
<keyword evidence="2" id="KW-1185">Reference proteome</keyword>
<evidence type="ECO:0000313" key="2">
    <source>
        <dbReference type="Proteomes" id="UP000003953"/>
    </source>
</evidence>
<gene>
    <name evidence="1" type="ORF">HPMG_01460</name>
</gene>
<dbReference type="EMBL" id="DS990444">
    <property type="protein sequence ID" value="EEQ64003.1"/>
    <property type="molecule type" value="Genomic_DNA"/>
</dbReference>
<sequence>MLEWCVELSDNLFFDSCIFESIDVLYTFINISSLPFCKILNIIL</sequence>
<organism evidence="1 2">
    <name type="scientific">Helicobacter pullorum MIT 98-5489</name>
    <dbReference type="NCBI Taxonomy" id="537972"/>
    <lineage>
        <taxon>Bacteria</taxon>
        <taxon>Pseudomonadati</taxon>
        <taxon>Campylobacterota</taxon>
        <taxon>Epsilonproteobacteria</taxon>
        <taxon>Campylobacterales</taxon>
        <taxon>Helicobacteraceae</taxon>
        <taxon>Helicobacter</taxon>
    </lineage>
</organism>
<evidence type="ECO:0000313" key="1">
    <source>
        <dbReference type="EMBL" id="EEQ64003.1"/>
    </source>
</evidence>
<accession>C5F0J0</accession>
<reference evidence="2" key="1">
    <citation type="journal article" date="2014" name="Genome Announc.">
        <title>Draft genome sequences of six enterohepatic helicobacter species isolated from humans and one from rhesus macaques.</title>
        <authorList>
            <person name="Shen Z."/>
            <person name="Sheh A."/>
            <person name="Young S.K."/>
            <person name="Abouelliel A."/>
            <person name="Ward D.V."/>
            <person name="Earl A.M."/>
            <person name="Fox J.G."/>
        </authorList>
    </citation>
    <scope>NUCLEOTIDE SEQUENCE [LARGE SCALE GENOMIC DNA]</scope>
    <source>
        <strain evidence="2">MIT 98-5489</strain>
    </source>
</reference>
<proteinExistence type="predicted"/>
<name>C5F0J0_9HELI</name>
<protein>
    <submittedName>
        <fullName evidence="1">Uncharacterized protein</fullName>
    </submittedName>
</protein>
<dbReference type="AlphaFoldDB" id="C5F0J0"/>
<dbReference type="HOGENOM" id="CLU_3217085_0_0_7"/>